<reference evidence="2" key="2">
    <citation type="journal article" date="2016" name="Sci. Rep.">
        <title>Dictyocaulus viviparus genome, variome and transcriptome elucidate lungworm biology and support future intervention.</title>
        <authorList>
            <person name="McNulty S.N."/>
            <person name="Strube C."/>
            <person name="Rosa B.A."/>
            <person name="Martin J.C."/>
            <person name="Tyagi R."/>
            <person name="Choi Y.J."/>
            <person name="Wang Q."/>
            <person name="Hallsworth Pepin K."/>
            <person name="Zhang X."/>
            <person name="Ozersky P."/>
            <person name="Wilson R.K."/>
            <person name="Sternberg P.W."/>
            <person name="Gasser R.B."/>
            <person name="Mitreva M."/>
        </authorList>
    </citation>
    <scope>NUCLEOTIDE SEQUENCE [LARGE SCALE GENOMIC DNA]</scope>
    <source>
        <strain evidence="2">HannoverDv2000</strain>
    </source>
</reference>
<accession>A0A0D8XL39</accession>
<dbReference type="AlphaFoldDB" id="A0A0D8XL39"/>
<dbReference type="EMBL" id="KN716596">
    <property type="protein sequence ID" value="KJH43061.1"/>
    <property type="molecule type" value="Genomic_DNA"/>
</dbReference>
<dbReference type="Proteomes" id="UP000053766">
    <property type="component" value="Unassembled WGS sequence"/>
</dbReference>
<proteinExistence type="predicted"/>
<sequence>MSHFPSSGRVHLHTSVVPSDHNVYAPRGLAYLPHLALSIARQVADRMLVDELSLIRLQAHYSIPPPLDREHRSMRALSVDGRKMSLLTSADIMKPSAEKA</sequence>
<keyword evidence="2" id="KW-1185">Reference proteome</keyword>
<gene>
    <name evidence="1" type="ORF">DICVIV_10929</name>
</gene>
<dbReference type="STRING" id="29172.A0A0D8XL39"/>
<reference evidence="1 2" key="1">
    <citation type="submission" date="2013-11" db="EMBL/GenBank/DDBJ databases">
        <title>Draft genome of the bovine lungworm Dictyocaulus viviparus.</title>
        <authorList>
            <person name="Mitreva M."/>
        </authorList>
    </citation>
    <scope>NUCLEOTIDE SEQUENCE [LARGE SCALE GENOMIC DNA]</scope>
    <source>
        <strain evidence="1 2">HannoverDv2000</strain>
    </source>
</reference>
<evidence type="ECO:0000313" key="2">
    <source>
        <dbReference type="Proteomes" id="UP000053766"/>
    </source>
</evidence>
<protein>
    <submittedName>
        <fullName evidence="1">Uncharacterized protein</fullName>
    </submittedName>
</protein>
<evidence type="ECO:0000313" key="1">
    <source>
        <dbReference type="EMBL" id="KJH43061.1"/>
    </source>
</evidence>
<name>A0A0D8XL39_DICVI</name>
<organism evidence="1 2">
    <name type="scientific">Dictyocaulus viviparus</name>
    <name type="common">Bovine lungworm</name>
    <dbReference type="NCBI Taxonomy" id="29172"/>
    <lineage>
        <taxon>Eukaryota</taxon>
        <taxon>Metazoa</taxon>
        <taxon>Ecdysozoa</taxon>
        <taxon>Nematoda</taxon>
        <taxon>Chromadorea</taxon>
        <taxon>Rhabditida</taxon>
        <taxon>Rhabditina</taxon>
        <taxon>Rhabditomorpha</taxon>
        <taxon>Strongyloidea</taxon>
        <taxon>Metastrongylidae</taxon>
        <taxon>Dictyocaulus</taxon>
    </lineage>
</organism>